<dbReference type="PANTHER" id="PTHR43851:SF3">
    <property type="entry name" value="COENZYME Q8"/>
    <property type="match status" value="1"/>
</dbReference>
<accession>A0AAD5TXM4</accession>
<proteinExistence type="inferred from homology"/>
<feature type="domain" description="ABC1 atypical kinase-like" evidence="5">
    <location>
        <begin position="177"/>
        <end position="424"/>
    </location>
</feature>
<keyword evidence="4" id="KW-0067">ATP-binding</keyword>
<sequence length="542" mass="61290">RSVGSKLLRNKAKELDFYYKTSSIPTAVSTSLKSLTNNLDFKKKNNESKITKTNLSEFNSTEQNSTTAAQESFNVKIDAEEIRPNLKSTAIPSSRIGRIISYGNIASSVGVGIFAEATKRIIGLSDKKGSTLMTESNVTRIVDGLTRMRGAALKLGQMLSIQDESILTPELEAILLKVQNKANYMPDSQLEKVMRKELGEDWEEKHFSSFDRVPIAAASLGQVHIATTKADNVKVAVKVQYPGVASSIDSDLDNLRSLLVFSNLLPKGLYLDSTIKAARVELSLECDYERELKYMDKFHDLVKYNKNLNNFFYVPKTFKSISTKRVLVSEFKKGISIGNINLIKNLSQKDKNLIGDKFLKLSLSELFEFKLMQTDPNFSNFLFDGKLIYLIDFGATRNYSTKFILNYFRLLNFARKKDVDGCFNLSKELGFLTGFESEAMKNAHINSLIALAEPFSSNHQIFDFTHQDITTKVKADIPLMLRERLSPPPVESYSIHRKLSGLFLLCSKLGSQIECSRIFDEYFEKFEKLLEEQLLLEEKSII</sequence>
<organism evidence="6 7">
    <name type="scientific">Clydaea vesicula</name>
    <dbReference type="NCBI Taxonomy" id="447962"/>
    <lineage>
        <taxon>Eukaryota</taxon>
        <taxon>Fungi</taxon>
        <taxon>Fungi incertae sedis</taxon>
        <taxon>Chytridiomycota</taxon>
        <taxon>Chytridiomycota incertae sedis</taxon>
        <taxon>Chytridiomycetes</taxon>
        <taxon>Lobulomycetales</taxon>
        <taxon>Lobulomycetaceae</taxon>
        <taxon>Clydaea</taxon>
    </lineage>
</organism>
<evidence type="ECO:0000313" key="6">
    <source>
        <dbReference type="EMBL" id="KAJ3215268.1"/>
    </source>
</evidence>
<dbReference type="InterPro" id="IPR034646">
    <property type="entry name" value="ADCK3_dom"/>
</dbReference>
<dbReference type="PANTHER" id="PTHR43851">
    <property type="match status" value="1"/>
</dbReference>
<keyword evidence="3" id="KW-0547">Nucleotide-binding</keyword>
<dbReference type="EMBL" id="JADGJW010000556">
    <property type="protein sequence ID" value="KAJ3215268.1"/>
    <property type="molecule type" value="Genomic_DNA"/>
</dbReference>
<dbReference type="Pfam" id="PF03109">
    <property type="entry name" value="ABC1"/>
    <property type="match status" value="1"/>
</dbReference>
<evidence type="ECO:0000256" key="1">
    <source>
        <dbReference type="ARBA" id="ARBA00009670"/>
    </source>
</evidence>
<dbReference type="SUPFAM" id="SSF56112">
    <property type="entry name" value="Protein kinase-like (PK-like)"/>
    <property type="match status" value="1"/>
</dbReference>
<dbReference type="CDD" id="cd13970">
    <property type="entry name" value="ABC1_ADCK3"/>
    <property type="match status" value="1"/>
</dbReference>
<reference evidence="6" key="1">
    <citation type="submission" date="2020-05" db="EMBL/GenBank/DDBJ databases">
        <title>Phylogenomic resolution of chytrid fungi.</title>
        <authorList>
            <person name="Stajich J.E."/>
            <person name="Amses K."/>
            <person name="Simmons R."/>
            <person name="Seto K."/>
            <person name="Myers J."/>
            <person name="Bonds A."/>
            <person name="Quandt C.A."/>
            <person name="Barry K."/>
            <person name="Liu P."/>
            <person name="Grigoriev I."/>
            <person name="Longcore J.E."/>
            <person name="James T.Y."/>
        </authorList>
    </citation>
    <scope>NUCLEOTIDE SEQUENCE</scope>
    <source>
        <strain evidence="6">JEL0476</strain>
    </source>
</reference>
<protein>
    <recommendedName>
        <fullName evidence="5">ABC1 atypical kinase-like domain-containing protein</fullName>
    </recommendedName>
</protein>
<dbReference type="AlphaFoldDB" id="A0AAD5TXM4"/>
<evidence type="ECO:0000256" key="3">
    <source>
        <dbReference type="ARBA" id="ARBA00022741"/>
    </source>
</evidence>
<dbReference type="GO" id="GO:0006744">
    <property type="term" value="P:ubiquinone biosynthetic process"/>
    <property type="evidence" value="ECO:0007669"/>
    <property type="project" value="TreeGrafter"/>
</dbReference>
<evidence type="ECO:0000259" key="5">
    <source>
        <dbReference type="Pfam" id="PF03109"/>
    </source>
</evidence>
<dbReference type="Proteomes" id="UP001211065">
    <property type="component" value="Unassembled WGS sequence"/>
</dbReference>
<comment type="caution">
    <text evidence="6">The sequence shown here is derived from an EMBL/GenBank/DDBJ whole genome shotgun (WGS) entry which is preliminary data.</text>
</comment>
<dbReference type="InterPro" id="IPR011009">
    <property type="entry name" value="Kinase-like_dom_sf"/>
</dbReference>
<keyword evidence="2" id="KW-0808">Transferase</keyword>
<evidence type="ECO:0000256" key="2">
    <source>
        <dbReference type="ARBA" id="ARBA00022679"/>
    </source>
</evidence>
<gene>
    <name evidence="6" type="ORF">HK099_006448</name>
</gene>
<dbReference type="GO" id="GO:0016740">
    <property type="term" value="F:transferase activity"/>
    <property type="evidence" value="ECO:0007669"/>
    <property type="project" value="UniProtKB-KW"/>
</dbReference>
<dbReference type="InterPro" id="IPR004147">
    <property type="entry name" value="ABC1_dom"/>
</dbReference>
<feature type="non-terminal residue" evidence="6">
    <location>
        <position position="542"/>
    </location>
</feature>
<evidence type="ECO:0000256" key="4">
    <source>
        <dbReference type="ARBA" id="ARBA00022840"/>
    </source>
</evidence>
<dbReference type="InterPro" id="IPR051409">
    <property type="entry name" value="Atypical_kinase_ADCK"/>
</dbReference>
<evidence type="ECO:0000313" key="7">
    <source>
        <dbReference type="Proteomes" id="UP001211065"/>
    </source>
</evidence>
<comment type="similarity">
    <text evidence="1">Belongs to the protein kinase superfamily. ADCK protein kinase family.</text>
</comment>
<name>A0AAD5TXM4_9FUNG</name>
<keyword evidence="7" id="KW-1185">Reference proteome</keyword>
<dbReference type="GO" id="GO:0005524">
    <property type="term" value="F:ATP binding"/>
    <property type="evidence" value="ECO:0007669"/>
    <property type="project" value="UniProtKB-KW"/>
</dbReference>